<organism evidence="1 2">
    <name type="scientific">Chaetomidium leptoderma</name>
    <dbReference type="NCBI Taxonomy" id="669021"/>
    <lineage>
        <taxon>Eukaryota</taxon>
        <taxon>Fungi</taxon>
        <taxon>Dikarya</taxon>
        <taxon>Ascomycota</taxon>
        <taxon>Pezizomycotina</taxon>
        <taxon>Sordariomycetes</taxon>
        <taxon>Sordariomycetidae</taxon>
        <taxon>Sordariales</taxon>
        <taxon>Chaetomiaceae</taxon>
        <taxon>Chaetomidium</taxon>
    </lineage>
</organism>
<proteinExistence type="predicted"/>
<dbReference type="Proteomes" id="UP001302745">
    <property type="component" value="Unassembled WGS sequence"/>
</dbReference>
<name>A0AAN6VH55_9PEZI</name>
<reference evidence="1" key="2">
    <citation type="submission" date="2023-05" db="EMBL/GenBank/DDBJ databases">
        <authorList>
            <consortium name="Lawrence Berkeley National Laboratory"/>
            <person name="Steindorff A."/>
            <person name="Hensen N."/>
            <person name="Bonometti L."/>
            <person name="Westerberg I."/>
            <person name="Brannstrom I.O."/>
            <person name="Guillou S."/>
            <person name="Cros-Aarteil S."/>
            <person name="Calhoun S."/>
            <person name="Haridas S."/>
            <person name="Kuo A."/>
            <person name="Mondo S."/>
            <person name="Pangilinan J."/>
            <person name="Riley R."/>
            <person name="Labutti K."/>
            <person name="Andreopoulos B."/>
            <person name="Lipzen A."/>
            <person name="Chen C."/>
            <person name="Yanf M."/>
            <person name="Daum C."/>
            <person name="Ng V."/>
            <person name="Clum A."/>
            <person name="Ohm R."/>
            <person name="Martin F."/>
            <person name="Silar P."/>
            <person name="Natvig D."/>
            <person name="Lalanne C."/>
            <person name="Gautier V."/>
            <person name="Ament-Velasquez S.L."/>
            <person name="Kruys A."/>
            <person name="Hutchinson M.I."/>
            <person name="Powell A.J."/>
            <person name="Barry K."/>
            <person name="Miller A.N."/>
            <person name="Grigoriev I.V."/>
            <person name="Debuchy R."/>
            <person name="Gladieux P."/>
            <person name="Thoren M.H."/>
            <person name="Johannesson H."/>
        </authorList>
    </citation>
    <scope>NUCLEOTIDE SEQUENCE</scope>
    <source>
        <strain evidence="1">CBS 538.74</strain>
    </source>
</reference>
<protein>
    <submittedName>
        <fullName evidence="1">Uncharacterized protein</fullName>
    </submittedName>
</protein>
<reference evidence="1" key="1">
    <citation type="journal article" date="2023" name="Mol. Phylogenet. Evol.">
        <title>Genome-scale phylogeny and comparative genomics of the fungal order Sordariales.</title>
        <authorList>
            <person name="Hensen N."/>
            <person name="Bonometti L."/>
            <person name="Westerberg I."/>
            <person name="Brannstrom I.O."/>
            <person name="Guillou S."/>
            <person name="Cros-Aarteil S."/>
            <person name="Calhoun S."/>
            <person name="Haridas S."/>
            <person name="Kuo A."/>
            <person name="Mondo S."/>
            <person name="Pangilinan J."/>
            <person name="Riley R."/>
            <person name="LaButti K."/>
            <person name="Andreopoulos B."/>
            <person name="Lipzen A."/>
            <person name="Chen C."/>
            <person name="Yan M."/>
            <person name="Daum C."/>
            <person name="Ng V."/>
            <person name="Clum A."/>
            <person name="Steindorff A."/>
            <person name="Ohm R.A."/>
            <person name="Martin F."/>
            <person name="Silar P."/>
            <person name="Natvig D.O."/>
            <person name="Lalanne C."/>
            <person name="Gautier V."/>
            <person name="Ament-Velasquez S.L."/>
            <person name="Kruys A."/>
            <person name="Hutchinson M.I."/>
            <person name="Powell A.J."/>
            <person name="Barry K."/>
            <person name="Miller A.N."/>
            <person name="Grigoriev I.V."/>
            <person name="Debuchy R."/>
            <person name="Gladieux P."/>
            <person name="Hiltunen Thoren M."/>
            <person name="Johannesson H."/>
        </authorList>
    </citation>
    <scope>NUCLEOTIDE SEQUENCE</scope>
    <source>
        <strain evidence="1">CBS 538.74</strain>
    </source>
</reference>
<evidence type="ECO:0000313" key="1">
    <source>
        <dbReference type="EMBL" id="KAK4150046.1"/>
    </source>
</evidence>
<keyword evidence="2" id="KW-1185">Reference proteome</keyword>
<dbReference type="EMBL" id="MU857101">
    <property type="protein sequence ID" value="KAK4150046.1"/>
    <property type="molecule type" value="Genomic_DNA"/>
</dbReference>
<dbReference type="AlphaFoldDB" id="A0AAN6VH55"/>
<evidence type="ECO:0000313" key="2">
    <source>
        <dbReference type="Proteomes" id="UP001302745"/>
    </source>
</evidence>
<accession>A0AAN6VH55</accession>
<comment type="caution">
    <text evidence="1">The sequence shown here is derived from an EMBL/GenBank/DDBJ whole genome shotgun (WGS) entry which is preliminary data.</text>
</comment>
<sequence length="200" mass="22833">MNSRITPFLRRPGFLPNAPGLSECAPESTIEVQPRYWLHICPRSYGPHGARNPRLPLVSRIEYAHCPLGCGSTPQGETELLNHMQQPIGLLGGMNQMGGRIERWWMRCSTCWSTWRNFLEDHPNVQSGNTVGERGGLVATSCASCSTPFTRVCVALNCYGEEVYEVVRRDDDCREMLQWQRPSLRRVPGRVELNRQFWRS</sequence>
<gene>
    <name evidence="1" type="ORF">C8A00DRAFT_18358</name>
</gene>